<protein>
    <recommendedName>
        <fullName evidence="3">HTH tetR-type domain-containing protein</fullName>
    </recommendedName>
</protein>
<dbReference type="EMBL" id="BAAAHH010000012">
    <property type="protein sequence ID" value="GAA0952324.1"/>
    <property type="molecule type" value="Genomic_DNA"/>
</dbReference>
<dbReference type="Pfam" id="PF00440">
    <property type="entry name" value="TetR_N"/>
    <property type="match status" value="1"/>
</dbReference>
<dbReference type="SUPFAM" id="SSF46689">
    <property type="entry name" value="Homeodomain-like"/>
    <property type="match status" value="1"/>
</dbReference>
<evidence type="ECO:0000256" key="1">
    <source>
        <dbReference type="ARBA" id="ARBA00023125"/>
    </source>
</evidence>
<dbReference type="PROSITE" id="PS50977">
    <property type="entry name" value="HTH_TETR_2"/>
    <property type="match status" value="1"/>
</dbReference>
<dbReference type="PRINTS" id="PR00455">
    <property type="entry name" value="HTHTETR"/>
</dbReference>
<dbReference type="PANTHER" id="PTHR30055">
    <property type="entry name" value="HTH-TYPE TRANSCRIPTIONAL REGULATOR RUTR"/>
    <property type="match status" value="1"/>
</dbReference>
<name>A0ABN1R5U7_9ACTN</name>
<dbReference type="PANTHER" id="PTHR30055:SF235">
    <property type="entry name" value="TRANSCRIPTIONAL REGULATORY PROTEIN"/>
    <property type="match status" value="1"/>
</dbReference>
<keyword evidence="5" id="KW-1185">Reference proteome</keyword>
<reference evidence="4 5" key="1">
    <citation type="journal article" date="2019" name="Int. J. Syst. Evol. Microbiol.">
        <title>The Global Catalogue of Microorganisms (GCM) 10K type strain sequencing project: providing services to taxonomists for standard genome sequencing and annotation.</title>
        <authorList>
            <consortium name="The Broad Institute Genomics Platform"/>
            <consortium name="The Broad Institute Genome Sequencing Center for Infectious Disease"/>
            <person name="Wu L."/>
            <person name="Ma J."/>
        </authorList>
    </citation>
    <scope>NUCLEOTIDE SEQUENCE [LARGE SCALE GENOMIC DNA]</scope>
    <source>
        <strain evidence="4 5">JCM 10696</strain>
    </source>
</reference>
<comment type="caution">
    <text evidence="4">The sequence shown here is derived from an EMBL/GenBank/DDBJ whole genome shotgun (WGS) entry which is preliminary data.</text>
</comment>
<evidence type="ECO:0000259" key="3">
    <source>
        <dbReference type="PROSITE" id="PS50977"/>
    </source>
</evidence>
<accession>A0ABN1R5U7</accession>
<evidence type="ECO:0000256" key="2">
    <source>
        <dbReference type="PROSITE-ProRule" id="PRU00335"/>
    </source>
</evidence>
<dbReference type="InterPro" id="IPR050109">
    <property type="entry name" value="HTH-type_TetR-like_transc_reg"/>
</dbReference>
<evidence type="ECO:0000313" key="4">
    <source>
        <dbReference type="EMBL" id="GAA0952324.1"/>
    </source>
</evidence>
<organism evidence="4 5">
    <name type="scientific">Actinocorallia libanotica</name>
    <dbReference type="NCBI Taxonomy" id="46162"/>
    <lineage>
        <taxon>Bacteria</taxon>
        <taxon>Bacillati</taxon>
        <taxon>Actinomycetota</taxon>
        <taxon>Actinomycetes</taxon>
        <taxon>Streptosporangiales</taxon>
        <taxon>Thermomonosporaceae</taxon>
        <taxon>Actinocorallia</taxon>
    </lineage>
</organism>
<keyword evidence="1 2" id="KW-0238">DNA-binding</keyword>
<sequence>MAGDETSTRDRLLSAAERLFLLKNPDQVSVRAINAEAGLNPGAVHYHFGSRDGLVAALLERELLPLWAERLEGLAHSASTPREQRFEVGELVAAIVQPFEELARTEKGRMLCHLLARSVLPTGHIPAPSPWFSSAPFEVMLGRALPHLSPREISQRWWLAFTLLLEIYGRALSPSPAAEAALPDTATVVAFLTAGLTAAPTG</sequence>
<dbReference type="RefSeq" id="WP_344241649.1">
    <property type="nucleotide sequence ID" value="NZ_BAAAHH010000012.1"/>
</dbReference>
<dbReference type="Proteomes" id="UP001500665">
    <property type="component" value="Unassembled WGS sequence"/>
</dbReference>
<dbReference type="Gene3D" id="1.10.357.10">
    <property type="entry name" value="Tetracycline Repressor, domain 2"/>
    <property type="match status" value="1"/>
</dbReference>
<evidence type="ECO:0000313" key="5">
    <source>
        <dbReference type="Proteomes" id="UP001500665"/>
    </source>
</evidence>
<gene>
    <name evidence="4" type="ORF">GCM10009550_32930</name>
</gene>
<proteinExistence type="predicted"/>
<dbReference type="InterPro" id="IPR009057">
    <property type="entry name" value="Homeodomain-like_sf"/>
</dbReference>
<feature type="DNA-binding region" description="H-T-H motif" evidence="2">
    <location>
        <begin position="29"/>
        <end position="48"/>
    </location>
</feature>
<feature type="domain" description="HTH tetR-type" evidence="3">
    <location>
        <begin position="6"/>
        <end position="66"/>
    </location>
</feature>
<dbReference type="InterPro" id="IPR001647">
    <property type="entry name" value="HTH_TetR"/>
</dbReference>